<dbReference type="OrthoDB" id="9787779at2"/>
<dbReference type="GO" id="GO:0016614">
    <property type="term" value="F:oxidoreductase activity, acting on CH-OH group of donors"/>
    <property type="evidence" value="ECO:0007669"/>
    <property type="project" value="InterPro"/>
</dbReference>
<reference evidence="9 10" key="1">
    <citation type="submission" date="2018-03" db="EMBL/GenBank/DDBJ databases">
        <title>Draft Genome Sequences of the Obligatory Marine Myxobacteria Enhygromyxa salina SWB007.</title>
        <authorList>
            <person name="Poehlein A."/>
            <person name="Moghaddam J.A."/>
            <person name="Harms H."/>
            <person name="Alanjari M."/>
            <person name="Koenig G.M."/>
            <person name="Daniel R."/>
            <person name="Schaeberle T.F."/>
        </authorList>
    </citation>
    <scope>NUCLEOTIDE SEQUENCE [LARGE SCALE GENOMIC DNA]</scope>
    <source>
        <strain evidence="9 10">SWB007</strain>
    </source>
</reference>
<evidence type="ECO:0000256" key="1">
    <source>
        <dbReference type="ARBA" id="ARBA00001974"/>
    </source>
</evidence>
<comment type="cofactor">
    <cofactor evidence="1">
        <name>FAD</name>
        <dbReference type="ChEBI" id="CHEBI:57692"/>
    </cofactor>
</comment>
<dbReference type="InterPro" id="IPR036188">
    <property type="entry name" value="FAD/NAD-bd_sf"/>
</dbReference>
<dbReference type="InterPro" id="IPR006076">
    <property type="entry name" value="FAD-dep_OxRdtase"/>
</dbReference>
<dbReference type="EMBL" id="PVNL01000013">
    <property type="protein sequence ID" value="PRQ09760.1"/>
    <property type="molecule type" value="Genomic_DNA"/>
</dbReference>
<feature type="domain" description="Glucose-methanol-choline oxidoreductase C-terminal" evidence="8">
    <location>
        <begin position="422"/>
        <end position="526"/>
    </location>
</feature>
<proteinExistence type="inferred from homology"/>
<feature type="domain" description="FAD dependent oxidoreductase" evidence="7">
    <location>
        <begin position="8"/>
        <end position="42"/>
    </location>
</feature>
<dbReference type="GO" id="GO:0050660">
    <property type="term" value="F:flavin adenine dinucleotide binding"/>
    <property type="evidence" value="ECO:0007669"/>
    <property type="project" value="InterPro"/>
</dbReference>
<comment type="caution">
    <text evidence="9">The sequence shown here is derived from an EMBL/GenBank/DDBJ whole genome shotgun (WGS) entry which is preliminary data.</text>
</comment>
<evidence type="ECO:0000313" key="10">
    <source>
        <dbReference type="Proteomes" id="UP000238823"/>
    </source>
</evidence>
<evidence type="ECO:0000256" key="2">
    <source>
        <dbReference type="ARBA" id="ARBA00010790"/>
    </source>
</evidence>
<dbReference type="SUPFAM" id="SSF54373">
    <property type="entry name" value="FAD-linked reductases, C-terminal domain"/>
    <property type="match status" value="1"/>
</dbReference>
<dbReference type="InterPro" id="IPR000172">
    <property type="entry name" value="GMC_OxRdtase_N"/>
</dbReference>
<dbReference type="SUPFAM" id="SSF51905">
    <property type="entry name" value="FAD/NAD(P)-binding domain"/>
    <property type="match status" value="1"/>
</dbReference>
<evidence type="ECO:0000259" key="6">
    <source>
        <dbReference type="Pfam" id="PF00732"/>
    </source>
</evidence>
<dbReference type="Pfam" id="PF05199">
    <property type="entry name" value="GMC_oxred_C"/>
    <property type="match status" value="1"/>
</dbReference>
<dbReference type="PANTHER" id="PTHR42784">
    <property type="entry name" value="PYRANOSE 2-OXIDASE"/>
    <property type="match status" value="1"/>
</dbReference>
<keyword evidence="5 9" id="KW-0560">Oxidoreductase</keyword>
<dbReference type="Proteomes" id="UP000238823">
    <property type="component" value="Unassembled WGS sequence"/>
</dbReference>
<comment type="similarity">
    <text evidence="2">Belongs to the GMC oxidoreductase family.</text>
</comment>
<evidence type="ECO:0000259" key="7">
    <source>
        <dbReference type="Pfam" id="PF01266"/>
    </source>
</evidence>
<evidence type="ECO:0000256" key="5">
    <source>
        <dbReference type="ARBA" id="ARBA00023002"/>
    </source>
</evidence>
<organism evidence="9 10">
    <name type="scientific">Enhygromyxa salina</name>
    <dbReference type="NCBI Taxonomy" id="215803"/>
    <lineage>
        <taxon>Bacteria</taxon>
        <taxon>Pseudomonadati</taxon>
        <taxon>Myxococcota</taxon>
        <taxon>Polyangia</taxon>
        <taxon>Nannocystales</taxon>
        <taxon>Nannocystaceae</taxon>
        <taxon>Enhygromyxa</taxon>
    </lineage>
</organism>
<protein>
    <submittedName>
        <fullName evidence="9">Fructose dehydrogenase large subunit</fullName>
        <ecNumber evidence="9">1.1.99.11</ecNumber>
    </submittedName>
</protein>
<sequence length="540" mass="58005">MAEQRSADVIIVGAGIAGMTTAHRLAQAGVSVIVLDAGPRVDRAQALQTYRSALVKIPESPFPMAEHASYPTTTDVGADVYYVQDGADLFKSAYLRVVGGTTWHWLGMTIRLLPCDFTLFSQFGVGRDWPIGYDELEPWYIEAERELGVAGEGDLGSWRGAPYPMKPIPLSYSDLEIKAAIGALEHEVTINAQARNTTDYDGRPACCGASSCIPLCPIVARYDASVHVAKAEAAGVEIIENAVAYRIEVDTQGEVAAIHARRPDGAELVATGRLYVLAAHAIETPKLLLMSRTDALPEGVANHSDQVGRNLMDHPIQLSWAVVDRPLGQYRGPLSTAGIDGTRTLASRDTRAGFRVEFGNDGWTWPVGSPAQRVPELLARGLRGPALATALAARCSRELRLSSMAEQLPDPNNRVVPDFDRLDAFGLPRPRISYQVDSYTRSGMDDARAVHDQIFSALGGAEVQHGEAYAGAGHAMGTYRMGADPTSSVVDADLRAHQHPNLFMLGSGTFPTGGTANPTLTIVALALRASATIIEDLPNW</sequence>
<dbReference type="PANTHER" id="PTHR42784:SF1">
    <property type="entry name" value="PYRANOSE 2-OXIDASE"/>
    <property type="match status" value="1"/>
</dbReference>
<dbReference type="RefSeq" id="WP_106087600.1">
    <property type="nucleotide sequence ID" value="NZ_PVNL01000013.1"/>
</dbReference>
<name>A0A2S9YXE7_9BACT</name>
<dbReference type="InterPro" id="IPR051473">
    <property type="entry name" value="P2Ox-like"/>
</dbReference>
<evidence type="ECO:0000313" key="9">
    <source>
        <dbReference type="EMBL" id="PRQ09760.1"/>
    </source>
</evidence>
<dbReference type="InterPro" id="IPR007867">
    <property type="entry name" value="GMC_OxRtase_C"/>
</dbReference>
<accession>A0A2S9YXE7</accession>
<dbReference type="AlphaFoldDB" id="A0A2S9YXE7"/>
<evidence type="ECO:0000256" key="3">
    <source>
        <dbReference type="ARBA" id="ARBA00022630"/>
    </source>
</evidence>
<dbReference type="Gene3D" id="3.50.50.60">
    <property type="entry name" value="FAD/NAD(P)-binding domain"/>
    <property type="match status" value="2"/>
</dbReference>
<feature type="domain" description="Glucose-methanol-choline oxidoreductase N-terminal" evidence="6">
    <location>
        <begin position="207"/>
        <end position="315"/>
    </location>
</feature>
<dbReference type="EC" id="1.1.99.11" evidence="9"/>
<keyword evidence="4" id="KW-0274">FAD</keyword>
<evidence type="ECO:0000256" key="4">
    <source>
        <dbReference type="ARBA" id="ARBA00022827"/>
    </source>
</evidence>
<evidence type="ECO:0000259" key="8">
    <source>
        <dbReference type="Pfam" id="PF05199"/>
    </source>
</evidence>
<dbReference type="Pfam" id="PF00732">
    <property type="entry name" value="GMC_oxred_N"/>
    <property type="match status" value="1"/>
</dbReference>
<dbReference type="Pfam" id="PF01266">
    <property type="entry name" value="DAO"/>
    <property type="match status" value="1"/>
</dbReference>
<keyword evidence="3" id="KW-0285">Flavoprotein</keyword>
<gene>
    <name evidence="9" type="primary">fdhL_1</name>
    <name evidence="9" type="ORF">ENSA7_05150</name>
</gene>